<dbReference type="InterPro" id="IPR000515">
    <property type="entry name" value="MetI-like"/>
</dbReference>
<dbReference type="Gene3D" id="1.10.3720.10">
    <property type="entry name" value="MetI-like"/>
    <property type="match status" value="1"/>
</dbReference>
<dbReference type="EMBL" id="JBFNQD010000003">
    <property type="protein sequence ID" value="MEW9306628.1"/>
    <property type="molecule type" value="Genomic_DNA"/>
</dbReference>
<dbReference type="PANTHER" id="PTHR43005">
    <property type="entry name" value="BLR7065 PROTEIN"/>
    <property type="match status" value="1"/>
</dbReference>
<protein>
    <submittedName>
        <fullName evidence="9">Sugar ABC transporter permease</fullName>
    </submittedName>
</protein>
<keyword evidence="6 7" id="KW-0472">Membrane</keyword>
<evidence type="ECO:0000313" key="9">
    <source>
        <dbReference type="EMBL" id="MEW9306628.1"/>
    </source>
</evidence>
<comment type="similarity">
    <text evidence="7">Belongs to the binding-protein-dependent transport system permease family.</text>
</comment>
<feature type="transmembrane region" description="Helical" evidence="7">
    <location>
        <begin position="109"/>
        <end position="129"/>
    </location>
</feature>
<feature type="transmembrane region" description="Helical" evidence="7">
    <location>
        <begin position="160"/>
        <end position="186"/>
    </location>
</feature>
<evidence type="ECO:0000259" key="8">
    <source>
        <dbReference type="PROSITE" id="PS50928"/>
    </source>
</evidence>
<accession>A0ABV3PME9</accession>
<dbReference type="CDD" id="cd06261">
    <property type="entry name" value="TM_PBP2"/>
    <property type="match status" value="1"/>
</dbReference>
<evidence type="ECO:0000256" key="6">
    <source>
        <dbReference type="ARBA" id="ARBA00023136"/>
    </source>
</evidence>
<evidence type="ECO:0000256" key="2">
    <source>
        <dbReference type="ARBA" id="ARBA00022448"/>
    </source>
</evidence>
<dbReference type="PANTHER" id="PTHR43005:SF1">
    <property type="entry name" value="SPERMIDINE_PUTRESCINE TRANSPORT SYSTEM PERMEASE PROTEIN"/>
    <property type="match status" value="1"/>
</dbReference>
<dbReference type="Pfam" id="PF00528">
    <property type="entry name" value="BPD_transp_1"/>
    <property type="match status" value="1"/>
</dbReference>
<evidence type="ECO:0000256" key="5">
    <source>
        <dbReference type="ARBA" id="ARBA00022989"/>
    </source>
</evidence>
<evidence type="ECO:0000256" key="1">
    <source>
        <dbReference type="ARBA" id="ARBA00004651"/>
    </source>
</evidence>
<comment type="subcellular location">
    <subcellularLocation>
        <location evidence="1 7">Cell membrane</location>
        <topology evidence="1 7">Multi-pass membrane protein</topology>
    </subcellularLocation>
</comment>
<proteinExistence type="inferred from homology"/>
<name>A0ABV3PME9_9HYPH</name>
<feature type="transmembrane region" description="Helical" evidence="7">
    <location>
        <begin position="207"/>
        <end position="228"/>
    </location>
</feature>
<organism evidence="9 10">
    <name type="scientific">Labrys neptuniae</name>
    <dbReference type="NCBI Taxonomy" id="376174"/>
    <lineage>
        <taxon>Bacteria</taxon>
        <taxon>Pseudomonadati</taxon>
        <taxon>Pseudomonadota</taxon>
        <taxon>Alphaproteobacteria</taxon>
        <taxon>Hyphomicrobiales</taxon>
        <taxon>Xanthobacteraceae</taxon>
        <taxon>Labrys</taxon>
    </lineage>
</organism>
<feature type="transmembrane region" description="Helical" evidence="7">
    <location>
        <begin position="270"/>
        <end position="291"/>
    </location>
</feature>
<evidence type="ECO:0000256" key="7">
    <source>
        <dbReference type="RuleBase" id="RU363032"/>
    </source>
</evidence>
<evidence type="ECO:0000256" key="3">
    <source>
        <dbReference type="ARBA" id="ARBA00022475"/>
    </source>
</evidence>
<sequence>MSVMGLAGRSREWRIGWAFALPGLLLLATVMGFPLVYACILSISSMTLIKPSLTPLVGFKNFASMLADPLFWNALWLTVRYSAITVIGEFVIGLGIALMLNRTVHMKPVYFAILTIPMAMSPISVALIWRMLLQPNLGIANHLMESFGLPRLDWLGTPGMALWTMAAIDIWQQMSFVVLILAAGLAALPRDPYEAAEVDGARAWQQFFYITLPMLRPVAAITVIIQLINEFRTYDLPYVLTKGGPGNATEVLSFFAYRRAFLGLSLNEGAAAAFVLLVIVLALTVIFFAVLERSQASEGGR</sequence>
<dbReference type="RefSeq" id="WP_367624280.1">
    <property type="nucleotide sequence ID" value="NZ_JBFNQD010000003.1"/>
</dbReference>
<feature type="domain" description="ABC transmembrane type-1" evidence="8">
    <location>
        <begin position="75"/>
        <end position="287"/>
    </location>
</feature>
<keyword evidence="10" id="KW-1185">Reference proteome</keyword>
<keyword evidence="5 7" id="KW-1133">Transmembrane helix</keyword>
<keyword evidence="4 7" id="KW-0812">Transmembrane</keyword>
<keyword evidence="2 7" id="KW-0813">Transport</keyword>
<comment type="caution">
    <text evidence="9">The sequence shown here is derived from an EMBL/GenBank/DDBJ whole genome shotgun (WGS) entry which is preliminary data.</text>
</comment>
<dbReference type="PROSITE" id="PS50928">
    <property type="entry name" value="ABC_TM1"/>
    <property type="match status" value="1"/>
</dbReference>
<evidence type="ECO:0000256" key="4">
    <source>
        <dbReference type="ARBA" id="ARBA00022692"/>
    </source>
</evidence>
<dbReference type="InterPro" id="IPR035906">
    <property type="entry name" value="MetI-like_sf"/>
</dbReference>
<feature type="transmembrane region" description="Helical" evidence="7">
    <location>
        <begin position="74"/>
        <end position="97"/>
    </location>
</feature>
<dbReference type="Proteomes" id="UP001555786">
    <property type="component" value="Unassembled WGS sequence"/>
</dbReference>
<dbReference type="SUPFAM" id="SSF161098">
    <property type="entry name" value="MetI-like"/>
    <property type="match status" value="1"/>
</dbReference>
<reference evidence="9 10" key="1">
    <citation type="submission" date="2024-07" db="EMBL/GenBank/DDBJ databases">
        <title>Description of Labrys sedimenti sp. nov., isolated from a diclofenac-degrading enrichment culture.</title>
        <authorList>
            <person name="Tancsics A."/>
            <person name="Csepanyi A."/>
        </authorList>
    </citation>
    <scope>NUCLEOTIDE SEQUENCE [LARGE SCALE GENOMIC DNA]</scope>
    <source>
        <strain evidence="9 10">LMG 23578</strain>
    </source>
</reference>
<keyword evidence="3" id="KW-1003">Cell membrane</keyword>
<evidence type="ECO:0000313" key="10">
    <source>
        <dbReference type="Proteomes" id="UP001555786"/>
    </source>
</evidence>
<gene>
    <name evidence="9" type="ORF">ABXS05_13840</name>
</gene>